<dbReference type="InterPro" id="IPR036249">
    <property type="entry name" value="Thioredoxin-like_sf"/>
</dbReference>
<dbReference type="AlphaFoldDB" id="A0A517QVT0"/>
<dbReference type="PANTHER" id="PTHR15337:SF11">
    <property type="entry name" value="THIOREDOXIN DOMAIN-CONTAINING PROTEIN"/>
    <property type="match status" value="1"/>
</dbReference>
<dbReference type="Gene3D" id="3.40.30.10">
    <property type="entry name" value="Glutaredoxin"/>
    <property type="match status" value="1"/>
</dbReference>
<evidence type="ECO:0000256" key="2">
    <source>
        <dbReference type="ARBA" id="ARBA00023284"/>
    </source>
</evidence>
<gene>
    <name evidence="6" type="ORF">Pan189_00300</name>
</gene>
<dbReference type="Proteomes" id="UP000317318">
    <property type="component" value="Chromosome"/>
</dbReference>
<dbReference type="InterPro" id="IPR017937">
    <property type="entry name" value="Thioredoxin_CS"/>
</dbReference>
<evidence type="ECO:0000256" key="4">
    <source>
        <dbReference type="SAM" id="SignalP"/>
    </source>
</evidence>
<evidence type="ECO:0000259" key="5">
    <source>
        <dbReference type="PROSITE" id="PS51352"/>
    </source>
</evidence>
<dbReference type="SUPFAM" id="SSF52833">
    <property type="entry name" value="Thioredoxin-like"/>
    <property type="match status" value="1"/>
</dbReference>
<dbReference type="RefSeq" id="WP_145361950.1">
    <property type="nucleotide sequence ID" value="NZ_CP036268.1"/>
</dbReference>
<feature type="domain" description="Thioredoxin" evidence="5">
    <location>
        <begin position="12"/>
        <end position="137"/>
    </location>
</feature>
<dbReference type="InterPro" id="IPR013766">
    <property type="entry name" value="Thioredoxin_domain"/>
</dbReference>
<dbReference type="CDD" id="cd02947">
    <property type="entry name" value="TRX_family"/>
    <property type="match status" value="1"/>
</dbReference>
<dbReference type="PANTHER" id="PTHR15337">
    <property type="entry name" value="ANTERIOR GRADIENT PROTEIN-RELATED"/>
    <property type="match status" value="1"/>
</dbReference>
<keyword evidence="7" id="KW-1185">Reference proteome</keyword>
<proteinExistence type="predicted"/>
<dbReference type="Pfam" id="PF00085">
    <property type="entry name" value="Thioredoxin"/>
    <property type="match status" value="1"/>
</dbReference>
<protein>
    <submittedName>
        <fullName evidence="6">Thioredoxin C-1</fullName>
    </submittedName>
</protein>
<keyword evidence="2" id="KW-0676">Redox-active center</keyword>
<accession>A0A517QVT0</accession>
<keyword evidence="1 4" id="KW-0732">Signal</keyword>
<organism evidence="6 7">
    <name type="scientific">Stratiformator vulcanicus</name>
    <dbReference type="NCBI Taxonomy" id="2527980"/>
    <lineage>
        <taxon>Bacteria</taxon>
        <taxon>Pseudomonadati</taxon>
        <taxon>Planctomycetota</taxon>
        <taxon>Planctomycetia</taxon>
        <taxon>Planctomycetales</taxon>
        <taxon>Planctomycetaceae</taxon>
        <taxon>Stratiformator</taxon>
    </lineage>
</organism>
<reference evidence="6 7" key="1">
    <citation type="submission" date="2019-02" db="EMBL/GenBank/DDBJ databases">
        <title>Deep-cultivation of Planctomycetes and their phenomic and genomic characterization uncovers novel biology.</title>
        <authorList>
            <person name="Wiegand S."/>
            <person name="Jogler M."/>
            <person name="Boedeker C."/>
            <person name="Pinto D."/>
            <person name="Vollmers J."/>
            <person name="Rivas-Marin E."/>
            <person name="Kohn T."/>
            <person name="Peeters S.H."/>
            <person name="Heuer A."/>
            <person name="Rast P."/>
            <person name="Oberbeckmann S."/>
            <person name="Bunk B."/>
            <person name="Jeske O."/>
            <person name="Meyerdierks A."/>
            <person name="Storesund J.E."/>
            <person name="Kallscheuer N."/>
            <person name="Luecker S."/>
            <person name="Lage O.M."/>
            <person name="Pohl T."/>
            <person name="Merkel B.J."/>
            <person name="Hornburger P."/>
            <person name="Mueller R.-W."/>
            <person name="Bruemmer F."/>
            <person name="Labrenz M."/>
            <person name="Spormann A.M."/>
            <person name="Op den Camp H."/>
            <person name="Overmann J."/>
            <person name="Amann R."/>
            <person name="Jetten M.S.M."/>
            <person name="Mascher T."/>
            <person name="Medema M.H."/>
            <person name="Devos D.P."/>
            <person name="Kaster A.-K."/>
            <person name="Ovreas L."/>
            <person name="Rohde M."/>
            <person name="Galperin M.Y."/>
            <person name="Jogler C."/>
        </authorList>
    </citation>
    <scope>NUCLEOTIDE SEQUENCE [LARGE SCALE GENOMIC DNA]</scope>
    <source>
        <strain evidence="6 7">Pan189</strain>
    </source>
</reference>
<evidence type="ECO:0000256" key="3">
    <source>
        <dbReference type="SAM" id="MobiDB-lite"/>
    </source>
</evidence>
<name>A0A517QVT0_9PLAN</name>
<evidence type="ECO:0000256" key="1">
    <source>
        <dbReference type="ARBA" id="ARBA00022729"/>
    </source>
</evidence>
<dbReference type="KEGG" id="svp:Pan189_00300"/>
<dbReference type="OrthoDB" id="244344at2"/>
<dbReference type="EMBL" id="CP036268">
    <property type="protein sequence ID" value="QDT35677.1"/>
    <property type="molecule type" value="Genomic_DNA"/>
</dbReference>
<feature type="signal peptide" evidence="4">
    <location>
        <begin position="1"/>
        <end position="28"/>
    </location>
</feature>
<sequence precursor="true">MLLQKSLSFCALTVMVLVASLTISSASAGSWHRDFDAAQSEARKLGVPLVVHFYADWCGPCRAMESVLNSSTITSELGTSAVGVKVNVDHHGDLKRRFGVAALPTDVILSPSGDVVSRYVGGTSTNGYLARLDSGAARIEKRSDRRVEIVKRDATEVLSDLAEEQGLGLDGYSPVALVQEKVWSQGDPKFAWRHQGVVYYLADAEELAQFRDQPEKFAPRYSGFDPTILATKRQPIPGRIEYGSFYKDRLYLHATEDSRRRFIDNPRRFPLPRELKDPQFADNGRGERMNGI</sequence>
<feature type="region of interest" description="Disordered" evidence="3">
    <location>
        <begin position="268"/>
        <end position="292"/>
    </location>
</feature>
<feature type="chain" id="PRO_5021754340" evidence="4">
    <location>
        <begin position="29"/>
        <end position="292"/>
    </location>
</feature>
<evidence type="ECO:0000313" key="7">
    <source>
        <dbReference type="Proteomes" id="UP000317318"/>
    </source>
</evidence>
<dbReference type="PROSITE" id="PS00194">
    <property type="entry name" value="THIOREDOXIN_1"/>
    <property type="match status" value="1"/>
</dbReference>
<dbReference type="PROSITE" id="PS51352">
    <property type="entry name" value="THIOREDOXIN_2"/>
    <property type="match status" value="1"/>
</dbReference>
<evidence type="ECO:0000313" key="6">
    <source>
        <dbReference type="EMBL" id="QDT35677.1"/>
    </source>
</evidence>
<dbReference type="InterPro" id="IPR051099">
    <property type="entry name" value="AGR/TXD"/>
</dbReference>